<evidence type="ECO:0000313" key="2">
    <source>
        <dbReference type="Proteomes" id="UP000823486"/>
    </source>
</evidence>
<accession>A0ABS2QKK4</accession>
<dbReference type="RefSeq" id="WP_204544001.1">
    <property type="nucleotide sequence ID" value="NZ_JAFBFI010000011.1"/>
</dbReference>
<organism evidence="1 2">
    <name type="scientific">Peribacillus deserti</name>
    <dbReference type="NCBI Taxonomy" id="673318"/>
    <lineage>
        <taxon>Bacteria</taxon>
        <taxon>Bacillati</taxon>
        <taxon>Bacillota</taxon>
        <taxon>Bacilli</taxon>
        <taxon>Bacillales</taxon>
        <taxon>Bacillaceae</taxon>
        <taxon>Peribacillus</taxon>
    </lineage>
</organism>
<name>A0ABS2QKK4_9BACI</name>
<dbReference type="EMBL" id="JAFBFI010000011">
    <property type="protein sequence ID" value="MBM7693299.1"/>
    <property type="molecule type" value="Genomic_DNA"/>
</dbReference>
<protein>
    <submittedName>
        <fullName evidence="1">Uncharacterized protein</fullName>
    </submittedName>
</protein>
<keyword evidence="2" id="KW-1185">Reference proteome</keyword>
<dbReference type="Proteomes" id="UP000823486">
    <property type="component" value="Unassembled WGS sequence"/>
</dbReference>
<evidence type="ECO:0000313" key="1">
    <source>
        <dbReference type="EMBL" id="MBM7693299.1"/>
    </source>
</evidence>
<sequence length="59" mass="6779">MTRFLMRTILFSAVGAAAYKYRYTLMNRMLSMPAVRSLVVSTSMKSPLLRGKVLQNMFE</sequence>
<comment type="caution">
    <text evidence="1">The sequence shown here is derived from an EMBL/GenBank/DDBJ whole genome shotgun (WGS) entry which is preliminary data.</text>
</comment>
<reference evidence="1 2" key="1">
    <citation type="submission" date="2021-01" db="EMBL/GenBank/DDBJ databases">
        <title>Genomic Encyclopedia of Type Strains, Phase IV (KMG-IV): sequencing the most valuable type-strain genomes for metagenomic binning, comparative biology and taxonomic classification.</title>
        <authorList>
            <person name="Goeker M."/>
        </authorList>
    </citation>
    <scope>NUCLEOTIDE SEQUENCE [LARGE SCALE GENOMIC DNA]</scope>
    <source>
        <strain evidence="1 2">DSM 105482</strain>
    </source>
</reference>
<proteinExistence type="predicted"/>
<gene>
    <name evidence="1" type="ORF">JOC77_002739</name>
</gene>